<dbReference type="EMBL" id="FOLD01000009">
    <property type="protein sequence ID" value="SFC71097.1"/>
    <property type="molecule type" value="Genomic_DNA"/>
</dbReference>
<sequence length="315" mass="33351">MTHLRTLASTLAGLVLACSSWSAHAAAAVAVAGNGKSFTATEYDDLERAKAAALHGCQKMGTDCTLTVWTPDAGAIALATGTDGNVQSIRKQPGEARDAALKDCRKRYKGCSFTALYWEPGGRWAAWAVATTAAGELVHEHFAHAFQSEAGARQEALSACTAAVKDRPGVSCKVDTHWGKLTHAVARSPSYTAVHVSARRQETEAAVMQACRASSKPGDHCKLESVTDNQGALAVPAAFDKVVAQSALAKEKALAARRKPPAPSAQQQVLSCTNRCVNGSCTRSFPNGRTERWQAPRVFDPLKNDWVWATSSCGG</sequence>
<proteinExistence type="predicted"/>
<evidence type="ECO:0000259" key="2">
    <source>
        <dbReference type="Pfam" id="PF13827"/>
    </source>
</evidence>
<dbReference type="Pfam" id="PF13827">
    <property type="entry name" value="DUF4189"/>
    <property type="match status" value="1"/>
</dbReference>
<gene>
    <name evidence="3" type="ORF">SAMN05216204_10954</name>
</gene>
<evidence type="ECO:0000313" key="4">
    <source>
        <dbReference type="Proteomes" id="UP000198639"/>
    </source>
</evidence>
<keyword evidence="1" id="KW-0732">Signal</keyword>
<protein>
    <recommendedName>
        <fullName evidence="2">DUF4189 domain-containing protein</fullName>
    </recommendedName>
</protein>
<dbReference type="STRING" id="1164594.SAMN05216204_10954"/>
<feature type="chain" id="PRO_5011589052" description="DUF4189 domain-containing protein" evidence="1">
    <location>
        <begin position="26"/>
        <end position="315"/>
    </location>
</feature>
<dbReference type="PROSITE" id="PS51257">
    <property type="entry name" value="PROKAR_LIPOPROTEIN"/>
    <property type="match status" value="1"/>
</dbReference>
<accession>A0A1I1LD95</accession>
<evidence type="ECO:0000256" key="1">
    <source>
        <dbReference type="SAM" id="SignalP"/>
    </source>
</evidence>
<reference evidence="4" key="1">
    <citation type="submission" date="2016-10" db="EMBL/GenBank/DDBJ databases">
        <authorList>
            <person name="Varghese N."/>
            <person name="Submissions S."/>
        </authorList>
    </citation>
    <scope>NUCLEOTIDE SEQUENCE [LARGE SCALE GENOMIC DNA]</scope>
    <source>
        <strain evidence="4">CGMCC 1.12041</strain>
    </source>
</reference>
<keyword evidence="4" id="KW-1185">Reference proteome</keyword>
<feature type="signal peptide" evidence="1">
    <location>
        <begin position="1"/>
        <end position="25"/>
    </location>
</feature>
<name>A0A1I1LD95_9BURK</name>
<feature type="domain" description="DUF4189" evidence="2">
    <location>
        <begin position="27"/>
        <end position="113"/>
    </location>
</feature>
<organism evidence="3 4">
    <name type="scientific">Massilia yuzhufengensis</name>
    <dbReference type="NCBI Taxonomy" id="1164594"/>
    <lineage>
        <taxon>Bacteria</taxon>
        <taxon>Pseudomonadati</taxon>
        <taxon>Pseudomonadota</taxon>
        <taxon>Betaproteobacteria</taxon>
        <taxon>Burkholderiales</taxon>
        <taxon>Oxalobacteraceae</taxon>
        <taxon>Telluria group</taxon>
        <taxon>Massilia</taxon>
    </lineage>
</organism>
<dbReference type="AlphaFoldDB" id="A0A1I1LD95"/>
<dbReference type="OrthoDB" id="8940574at2"/>
<dbReference type="InterPro" id="IPR025240">
    <property type="entry name" value="DUF4189"/>
</dbReference>
<dbReference type="Proteomes" id="UP000198639">
    <property type="component" value="Unassembled WGS sequence"/>
</dbReference>
<evidence type="ECO:0000313" key="3">
    <source>
        <dbReference type="EMBL" id="SFC71097.1"/>
    </source>
</evidence>
<dbReference type="RefSeq" id="WP_091874375.1">
    <property type="nucleotide sequence ID" value="NZ_FOLD01000009.1"/>
</dbReference>